<feature type="compositionally biased region" description="Polar residues" evidence="2">
    <location>
        <begin position="453"/>
        <end position="471"/>
    </location>
</feature>
<evidence type="ECO:0000313" key="5">
    <source>
        <dbReference type="Proteomes" id="UP001283361"/>
    </source>
</evidence>
<dbReference type="Gene3D" id="4.10.530.10">
    <property type="entry name" value="Gamma-fibrinogen Carboxyl Terminal Fragment, domain 2"/>
    <property type="match status" value="1"/>
</dbReference>
<dbReference type="PANTHER" id="PTHR19143">
    <property type="entry name" value="FIBRINOGEN/TENASCIN/ANGIOPOEITIN"/>
    <property type="match status" value="1"/>
</dbReference>
<dbReference type="GO" id="GO:0005615">
    <property type="term" value="C:extracellular space"/>
    <property type="evidence" value="ECO:0007669"/>
    <property type="project" value="TreeGrafter"/>
</dbReference>
<proteinExistence type="predicted"/>
<dbReference type="InterPro" id="IPR002181">
    <property type="entry name" value="Fibrinogen_a/b/g_C_dom"/>
</dbReference>
<name>A0AAE1CVS4_9GAST</name>
<feature type="domain" description="Fibrinogen C-terminal" evidence="3">
    <location>
        <begin position="182"/>
        <end position="398"/>
    </location>
</feature>
<dbReference type="Gene3D" id="3.90.215.10">
    <property type="entry name" value="Gamma Fibrinogen, chain A, domain 1"/>
    <property type="match status" value="1"/>
</dbReference>
<gene>
    <name evidence="4" type="ORF">RRG08_048202</name>
</gene>
<comment type="caution">
    <text evidence="4">The sequence shown here is derived from an EMBL/GenBank/DDBJ whole genome shotgun (WGS) entry which is preliminary data.</text>
</comment>
<dbReference type="InterPro" id="IPR020837">
    <property type="entry name" value="Fibrinogen_CS"/>
</dbReference>
<dbReference type="CDD" id="cd00087">
    <property type="entry name" value="FReD"/>
    <property type="match status" value="1"/>
</dbReference>
<accession>A0AAE1CVS4</accession>
<dbReference type="PROSITE" id="PS51406">
    <property type="entry name" value="FIBRINOGEN_C_2"/>
    <property type="match status" value="1"/>
</dbReference>
<evidence type="ECO:0000256" key="2">
    <source>
        <dbReference type="SAM" id="MobiDB-lite"/>
    </source>
</evidence>
<reference evidence="4" key="1">
    <citation type="journal article" date="2023" name="G3 (Bethesda)">
        <title>A reference genome for the long-term kleptoplast-retaining sea slug Elysia crispata morphotype clarki.</title>
        <authorList>
            <person name="Eastman K.E."/>
            <person name="Pendleton A.L."/>
            <person name="Shaikh M.A."/>
            <person name="Suttiyut T."/>
            <person name="Ogas R."/>
            <person name="Tomko P."/>
            <person name="Gavelis G."/>
            <person name="Widhalm J.R."/>
            <person name="Wisecaver J.H."/>
        </authorList>
    </citation>
    <scope>NUCLEOTIDE SEQUENCE</scope>
    <source>
        <strain evidence="4">ECLA1</strain>
    </source>
</reference>
<dbReference type="AlphaFoldDB" id="A0AAE1CVS4"/>
<dbReference type="InterPro" id="IPR014716">
    <property type="entry name" value="Fibrinogen_a/b/g_C_1"/>
</dbReference>
<dbReference type="PANTHER" id="PTHR19143:SF458">
    <property type="entry name" value="FIBRINOGEN C-TERMINAL DOMAIN-CONTAINING PROTEIN-RELATED"/>
    <property type="match status" value="1"/>
</dbReference>
<dbReference type="PROSITE" id="PS00514">
    <property type="entry name" value="FIBRINOGEN_C_1"/>
    <property type="match status" value="1"/>
</dbReference>
<sequence>MSMQLLSSLQQLITTSFKSLEKSMEDKLVQLQKDLHDQTDSFESKVDDRIIQLQKDFNARIDSFENRMEDKIDNNNNLNKLMQLDFKVSAELAQFRAEAKSDIMDSLDTMTQRIHAEHMEALGNVSERFERVLSNTSDLLTSMESEFHLLKSYSQSSLLTLRNVTEEFTSLEKKSRCVLSDTNVSKKPTTCYSGMGDIKNQTYPPYVIIRHDTLARDILCDTKTLGGGWIVIQRRTSADVNFYRGWNDYKKGFGDPTGNFWLGNDAIHKLTYKYPHELRIDMRVKGQDVFAQYTSFRIEAESDNYRLRLGSYSGTVGECPHCGLSYHNNKPFSTFDRDNDVNPRNCALECHGAWWYRSCHESNLNGLWGERSGRGMKWATGAGEVYPIFTELKNSESLTTDHIKLNTKLTNSITSTLEQGYSCPFLWEQTYETSHQHKTVSVNQRQVINTKWFQSTRDKSSTQNGFSQPETSHQHKMVSVNQDTSSTQNRFDHP</sequence>
<dbReference type="Proteomes" id="UP001283361">
    <property type="component" value="Unassembled WGS sequence"/>
</dbReference>
<keyword evidence="5" id="KW-1185">Reference proteome</keyword>
<dbReference type="EMBL" id="JAWDGP010006595">
    <property type="protein sequence ID" value="KAK3738542.1"/>
    <property type="molecule type" value="Genomic_DNA"/>
</dbReference>
<dbReference type="Pfam" id="PF00147">
    <property type="entry name" value="Fibrinogen_C"/>
    <property type="match status" value="1"/>
</dbReference>
<feature type="compositionally biased region" description="Polar residues" evidence="2">
    <location>
        <begin position="479"/>
        <end position="494"/>
    </location>
</feature>
<feature type="region of interest" description="Disordered" evidence="2">
    <location>
        <begin position="453"/>
        <end position="494"/>
    </location>
</feature>
<organism evidence="4 5">
    <name type="scientific">Elysia crispata</name>
    <name type="common">lettuce slug</name>
    <dbReference type="NCBI Taxonomy" id="231223"/>
    <lineage>
        <taxon>Eukaryota</taxon>
        <taxon>Metazoa</taxon>
        <taxon>Spiralia</taxon>
        <taxon>Lophotrochozoa</taxon>
        <taxon>Mollusca</taxon>
        <taxon>Gastropoda</taxon>
        <taxon>Heterobranchia</taxon>
        <taxon>Euthyneura</taxon>
        <taxon>Panpulmonata</taxon>
        <taxon>Sacoglossa</taxon>
        <taxon>Placobranchoidea</taxon>
        <taxon>Plakobranchidae</taxon>
        <taxon>Elysia</taxon>
    </lineage>
</organism>
<dbReference type="SUPFAM" id="SSF56496">
    <property type="entry name" value="Fibrinogen C-terminal domain-like"/>
    <property type="match status" value="1"/>
</dbReference>
<keyword evidence="1" id="KW-1015">Disulfide bond</keyword>
<dbReference type="InterPro" id="IPR036056">
    <property type="entry name" value="Fibrinogen-like_C"/>
</dbReference>
<evidence type="ECO:0000256" key="1">
    <source>
        <dbReference type="ARBA" id="ARBA00023157"/>
    </source>
</evidence>
<protein>
    <recommendedName>
        <fullName evidence="3">Fibrinogen C-terminal domain-containing protein</fullName>
    </recommendedName>
</protein>
<dbReference type="InterPro" id="IPR050373">
    <property type="entry name" value="Fibrinogen_C-term_domain"/>
</dbReference>
<evidence type="ECO:0000313" key="4">
    <source>
        <dbReference type="EMBL" id="KAK3738542.1"/>
    </source>
</evidence>
<dbReference type="SMART" id="SM00186">
    <property type="entry name" value="FBG"/>
    <property type="match status" value="1"/>
</dbReference>
<evidence type="ECO:0000259" key="3">
    <source>
        <dbReference type="PROSITE" id="PS51406"/>
    </source>
</evidence>